<dbReference type="Proteomes" id="UP000812277">
    <property type="component" value="Unassembled WGS sequence"/>
</dbReference>
<dbReference type="EMBL" id="JAHZIJ010000010">
    <property type="protein sequence ID" value="MBW7476016.1"/>
    <property type="molecule type" value="Genomic_DNA"/>
</dbReference>
<keyword evidence="3" id="KW-1185">Reference proteome</keyword>
<proteinExistence type="predicted"/>
<evidence type="ECO:0000256" key="1">
    <source>
        <dbReference type="SAM" id="MobiDB-lite"/>
    </source>
</evidence>
<gene>
    <name evidence="2" type="ORF">K0T92_14815</name>
</gene>
<feature type="region of interest" description="Disordered" evidence="1">
    <location>
        <begin position="163"/>
        <end position="195"/>
    </location>
</feature>
<sequence>MMMSIIRNFPRALLEEHRQWHHANHQDNPANIPAGYGLRFLEFHRQFIARALQWYNRQGYNPQLVAPWQSVPEEIRYTPCYNRAAERRILFNPQSFATADELGRFIESSNIHGCIHQEAARLYNERELNDFDVAPVSTIFYNIHGMIDGWYRQWESVMGQQGRGNAAAGVTSRRKSGGKGHNLAQPDRRNLSGKVKHALAKNGIRRRSK</sequence>
<reference evidence="2 3" key="1">
    <citation type="submission" date="2021-07" db="EMBL/GenBank/DDBJ databases">
        <title>Paenibacillus radiodurans sp. nov., isolated from the southeastern edge of Tengger Desert.</title>
        <authorList>
            <person name="Zhang G."/>
        </authorList>
    </citation>
    <scope>NUCLEOTIDE SEQUENCE [LARGE SCALE GENOMIC DNA]</scope>
    <source>
        <strain evidence="2 3">DT7-4</strain>
    </source>
</reference>
<protein>
    <recommendedName>
        <fullName evidence="4">Tyrosinase copper-binding domain-containing protein</fullName>
    </recommendedName>
</protein>
<dbReference type="RefSeq" id="WP_219873260.1">
    <property type="nucleotide sequence ID" value="NZ_JAHZIJ010000010.1"/>
</dbReference>
<accession>A0ABS7D8V7</accession>
<evidence type="ECO:0000313" key="3">
    <source>
        <dbReference type="Proteomes" id="UP000812277"/>
    </source>
</evidence>
<comment type="caution">
    <text evidence="2">The sequence shown here is derived from an EMBL/GenBank/DDBJ whole genome shotgun (WGS) entry which is preliminary data.</text>
</comment>
<name>A0ABS7D8V7_9BACL</name>
<evidence type="ECO:0008006" key="4">
    <source>
        <dbReference type="Google" id="ProtNLM"/>
    </source>
</evidence>
<organism evidence="2 3">
    <name type="scientific">Paenibacillus oenotherae</name>
    <dbReference type="NCBI Taxonomy" id="1435645"/>
    <lineage>
        <taxon>Bacteria</taxon>
        <taxon>Bacillati</taxon>
        <taxon>Bacillota</taxon>
        <taxon>Bacilli</taxon>
        <taxon>Bacillales</taxon>
        <taxon>Paenibacillaceae</taxon>
        <taxon>Paenibacillus</taxon>
    </lineage>
</organism>
<evidence type="ECO:0000313" key="2">
    <source>
        <dbReference type="EMBL" id="MBW7476016.1"/>
    </source>
</evidence>